<evidence type="ECO:0000256" key="4">
    <source>
        <dbReference type="ARBA" id="ARBA00022989"/>
    </source>
</evidence>
<keyword evidence="6" id="KW-0769">Symport</keyword>
<name>A0A133YHL6_9FIRM</name>
<evidence type="ECO:0000256" key="5">
    <source>
        <dbReference type="ARBA" id="ARBA00023136"/>
    </source>
</evidence>
<feature type="transmembrane region" description="Helical" evidence="7">
    <location>
        <begin position="451"/>
        <end position="470"/>
    </location>
</feature>
<evidence type="ECO:0000256" key="1">
    <source>
        <dbReference type="ARBA" id="ARBA00004141"/>
    </source>
</evidence>
<dbReference type="CDD" id="cd10336">
    <property type="entry name" value="SLC6sbd_Tyt1-Like"/>
    <property type="match status" value="1"/>
</dbReference>
<evidence type="ECO:0000256" key="7">
    <source>
        <dbReference type="SAM" id="Phobius"/>
    </source>
</evidence>
<dbReference type="PATRIC" id="fig|1497955.3.peg.14"/>
<dbReference type="PROSITE" id="PS50267">
    <property type="entry name" value="NA_NEUROTRAN_SYMP_3"/>
    <property type="match status" value="1"/>
</dbReference>
<feature type="transmembrane region" description="Helical" evidence="7">
    <location>
        <begin position="406"/>
        <end position="430"/>
    </location>
</feature>
<dbReference type="NCBIfam" id="NF037979">
    <property type="entry name" value="Na_transp"/>
    <property type="match status" value="1"/>
</dbReference>
<dbReference type="Proteomes" id="UP000070080">
    <property type="component" value="Unassembled WGS sequence"/>
</dbReference>
<proteinExistence type="inferred from homology"/>
<feature type="transmembrane region" description="Helical" evidence="7">
    <location>
        <begin position="163"/>
        <end position="182"/>
    </location>
</feature>
<dbReference type="InterPro" id="IPR047218">
    <property type="entry name" value="YocR/YhdH-like"/>
</dbReference>
<feature type="transmembrane region" description="Helical" evidence="7">
    <location>
        <begin position="52"/>
        <end position="76"/>
    </location>
</feature>
<evidence type="ECO:0000313" key="8">
    <source>
        <dbReference type="EMBL" id="KXB42678.1"/>
    </source>
</evidence>
<organism evidence="8 9">
    <name type="scientific">Amygdalobacter nucleatus</name>
    <dbReference type="NCBI Taxonomy" id="3029274"/>
    <lineage>
        <taxon>Bacteria</taxon>
        <taxon>Bacillati</taxon>
        <taxon>Bacillota</taxon>
        <taxon>Clostridia</taxon>
        <taxon>Eubacteriales</taxon>
        <taxon>Oscillospiraceae</taxon>
        <taxon>Amygdalobacter</taxon>
    </lineage>
</organism>
<dbReference type="InterPro" id="IPR037272">
    <property type="entry name" value="SNS_sf"/>
</dbReference>
<dbReference type="PROSITE" id="PS00610">
    <property type="entry name" value="NA_NEUROTRAN_SYMP_1"/>
    <property type="match status" value="1"/>
</dbReference>
<feature type="transmembrane region" description="Helical" evidence="7">
    <location>
        <begin position="366"/>
        <end position="386"/>
    </location>
</feature>
<feature type="transmembrane region" description="Helical" evidence="7">
    <location>
        <begin position="234"/>
        <end position="260"/>
    </location>
</feature>
<evidence type="ECO:0000256" key="3">
    <source>
        <dbReference type="ARBA" id="ARBA00022692"/>
    </source>
</evidence>
<dbReference type="GO" id="GO:0015293">
    <property type="term" value="F:symporter activity"/>
    <property type="evidence" value="ECO:0007669"/>
    <property type="project" value="UniProtKB-KW"/>
</dbReference>
<keyword evidence="5 7" id="KW-0472">Membrane</keyword>
<keyword evidence="9" id="KW-1185">Reference proteome</keyword>
<feature type="transmembrane region" description="Helical" evidence="7">
    <location>
        <begin position="194"/>
        <end position="214"/>
    </location>
</feature>
<protein>
    <recommendedName>
        <fullName evidence="6">Transporter</fullName>
    </recommendedName>
</protein>
<keyword evidence="4 7" id="KW-1133">Transmembrane helix</keyword>
<comment type="similarity">
    <text evidence="6">Belongs to the sodium:neurotransmitter symporter (SNF) (TC 2.A.22) family.</text>
</comment>
<feature type="transmembrane region" description="Helical" evidence="7">
    <location>
        <begin position="101"/>
        <end position="125"/>
    </location>
</feature>
<feature type="transmembrane region" description="Helical" evidence="7">
    <location>
        <begin position="281"/>
        <end position="302"/>
    </location>
</feature>
<comment type="caution">
    <text evidence="8">The sequence shown here is derived from an EMBL/GenBank/DDBJ whole genome shotgun (WGS) entry which is preliminary data.</text>
</comment>
<reference evidence="9" key="1">
    <citation type="submission" date="2016-01" db="EMBL/GenBank/DDBJ databases">
        <authorList>
            <person name="Mitreva M."/>
            <person name="Pepin K.H."/>
            <person name="Mihindukulasuriya K.A."/>
            <person name="Fulton R."/>
            <person name="Fronick C."/>
            <person name="O'Laughlin M."/>
            <person name="Miner T."/>
            <person name="Herter B."/>
            <person name="Rosa B.A."/>
            <person name="Cordes M."/>
            <person name="Tomlinson C."/>
            <person name="Wollam A."/>
            <person name="Palsikar V.B."/>
            <person name="Mardis E.R."/>
            <person name="Wilson R.K."/>
        </authorList>
    </citation>
    <scope>NUCLEOTIDE SEQUENCE [LARGE SCALE GENOMIC DNA]</scope>
    <source>
        <strain evidence="9">KA00274</strain>
    </source>
</reference>
<dbReference type="GO" id="GO:0016020">
    <property type="term" value="C:membrane"/>
    <property type="evidence" value="ECO:0007669"/>
    <property type="project" value="UniProtKB-SubCell"/>
</dbReference>
<dbReference type="PANTHER" id="PTHR42948">
    <property type="entry name" value="TRANSPORTER"/>
    <property type="match status" value="1"/>
</dbReference>
<accession>A0A133YHL6</accession>
<dbReference type="PRINTS" id="PR00176">
    <property type="entry name" value="NANEUSMPORT"/>
</dbReference>
<feature type="transmembrane region" description="Helical" evidence="7">
    <location>
        <begin position="322"/>
        <end position="346"/>
    </location>
</feature>
<sequence>MKVGKRVNEEQKQTQHLHFQSRLGFILLAVGCAIGLGNIWRFPYMVYQNGGAIFVAIYLLCLVLIGLPVMLCEFAVGRKSQSTCIKSFTVLQAKPTYKWPWVGYLALTGCVLLLSYYAMIAGWMLDYVANYSKDVVRPILQLNTSALDPTQAFTNLLADPIQMFTWTTIILFVCALICSLGFNKGVEKLNKVMMSMLFVILLLLALVSLNLPGAKQAMQFYLLPNFEQLHKVGLVKVIFAALNQAFFTLSLGVSAMAIFASRIGKEKSLLHEAMQIGILDTIVALLAGVIIFPAAFTFNISADAGPNLVFVTLPRIFQAMPYGNYFAVLFFLFMTFAALSTVLAVFENIISCVKDIWNCSRRTSIALTLAVLLLLNVPNILGFNVLKGFKPFAIFDNVMDSTDYIVSANILPLGSLLYVTFCCSKLGMGFAAFRAEVNQGSGLKIPKASEYYFKFVLPLLIVVVYLMALIRAI</sequence>
<dbReference type="AlphaFoldDB" id="A0A133YHL6"/>
<dbReference type="InterPro" id="IPR000175">
    <property type="entry name" value="Na/ntran_symport"/>
</dbReference>
<feature type="transmembrane region" description="Helical" evidence="7">
    <location>
        <begin position="21"/>
        <end position="40"/>
    </location>
</feature>
<dbReference type="OrthoDB" id="9762833at2"/>
<dbReference type="PANTHER" id="PTHR42948:SF1">
    <property type="entry name" value="TRANSPORTER"/>
    <property type="match status" value="1"/>
</dbReference>
<evidence type="ECO:0000256" key="2">
    <source>
        <dbReference type="ARBA" id="ARBA00022448"/>
    </source>
</evidence>
<dbReference type="EMBL" id="LSCV01000001">
    <property type="protein sequence ID" value="KXB42678.1"/>
    <property type="molecule type" value="Genomic_DNA"/>
</dbReference>
<comment type="subcellular location">
    <subcellularLocation>
        <location evidence="1">Membrane</location>
        <topology evidence="1">Multi-pass membrane protein</topology>
    </subcellularLocation>
</comment>
<dbReference type="STRING" id="1497955.HMPREF1872_00014"/>
<dbReference type="Pfam" id="PF00209">
    <property type="entry name" value="SNF"/>
    <property type="match status" value="2"/>
</dbReference>
<keyword evidence="2 6" id="KW-0813">Transport</keyword>
<evidence type="ECO:0000313" key="9">
    <source>
        <dbReference type="Proteomes" id="UP000070080"/>
    </source>
</evidence>
<evidence type="ECO:0000256" key="6">
    <source>
        <dbReference type="RuleBase" id="RU003732"/>
    </source>
</evidence>
<dbReference type="SUPFAM" id="SSF161070">
    <property type="entry name" value="SNF-like"/>
    <property type="match status" value="1"/>
</dbReference>
<keyword evidence="3 6" id="KW-0812">Transmembrane</keyword>
<gene>
    <name evidence="8" type="ORF">HMPREF1872_00014</name>
</gene>